<keyword evidence="4" id="KW-1185">Reference proteome</keyword>
<evidence type="ECO:0000313" key="2">
    <source>
        <dbReference type="EMBL" id="CAH9055217.1"/>
    </source>
</evidence>
<reference evidence="2 5" key="1">
    <citation type="submission" date="2022-07" db="EMBL/GenBank/DDBJ databases">
        <authorList>
            <person name="Criscuolo A."/>
        </authorList>
    </citation>
    <scope>NUCLEOTIDE SEQUENCE</scope>
    <source>
        <strain evidence="5">CIP 111951</strain>
        <strain evidence="2">CIP111854</strain>
        <strain evidence="3">CIP111951</strain>
    </source>
</reference>
<sequence>MIIFILSTQNEQNGQHMAYWLFKTEPDTFSIDDLKVAGKQGTFWEGVRNYQARNFLRDNVKLNDLVFIYHSSCKVPAIVGIGKVITAAQPDPYQFNNKSDYFDSKASIQNPRWYGVTLEYVKHLQPISLADIKADPRITELALKKASRLSIMPVTENEWQLLNPS</sequence>
<dbReference type="InterPro" id="IPR002740">
    <property type="entry name" value="EVE_domain"/>
</dbReference>
<dbReference type="EMBL" id="CAMAPC010000004">
    <property type="protein sequence ID" value="CAH9055217.1"/>
    <property type="molecule type" value="Genomic_DNA"/>
</dbReference>
<dbReference type="InterPro" id="IPR015947">
    <property type="entry name" value="PUA-like_sf"/>
</dbReference>
<gene>
    <name evidence="2" type="ORF">PSECIP111854_01534</name>
    <name evidence="3" type="ORF">PSECIP111951_02756</name>
</gene>
<organism evidence="2 4">
    <name type="scientific">Pseudoalteromonas holothuriae</name>
    <dbReference type="NCBI Taxonomy" id="2963714"/>
    <lineage>
        <taxon>Bacteria</taxon>
        <taxon>Pseudomonadati</taxon>
        <taxon>Pseudomonadota</taxon>
        <taxon>Gammaproteobacteria</taxon>
        <taxon>Alteromonadales</taxon>
        <taxon>Pseudoalteromonadaceae</taxon>
        <taxon>Pseudoalteromonas</taxon>
    </lineage>
</organism>
<dbReference type="SUPFAM" id="SSF88697">
    <property type="entry name" value="PUA domain-like"/>
    <property type="match status" value="1"/>
</dbReference>
<evidence type="ECO:0000313" key="3">
    <source>
        <dbReference type="EMBL" id="CAH9062735.1"/>
    </source>
</evidence>
<comment type="caution">
    <text evidence="2">The sequence shown here is derived from an EMBL/GenBank/DDBJ whole genome shotgun (WGS) entry which is preliminary data.</text>
</comment>
<dbReference type="Gene3D" id="3.10.590.10">
    <property type="entry name" value="ph1033 like domains"/>
    <property type="match status" value="1"/>
</dbReference>
<dbReference type="Proteomes" id="UP001152485">
    <property type="component" value="Unassembled WGS sequence"/>
</dbReference>
<dbReference type="EMBL" id="CAMAPD010000013">
    <property type="protein sequence ID" value="CAH9062735.1"/>
    <property type="molecule type" value="Genomic_DNA"/>
</dbReference>
<feature type="domain" description="EVE" evidence="1">
    <location>
        <begin position="18"/>
        <end position="162"/>
    </location>
</feature>
<dbReference type="Pfam" id="PF01878">
    <property type="entry name" value="EVE"/>
    <property type="match status" value="1"/>
</dbReference>
<dbReference type="InterPro" id="IPR047197">
    <property type="entry name" value="THYN1-like_EVE"/>
</dbReference>
<protein>
    <recommendedName>
        <fullName evidence="1">EVE domain-containing protein</fullName>
    </recommendedName>
</protein>
<evidence type="ECO:0000313" key="5">
    <source>
        <dbReference type="Proteomes" id="UP001152485"/>
    </source>
</evidence>
<dbReference type="PANTHER" id="PTHR14087">
    <property type="entry name" value="THYMOCYTE NUCLEAR PROTEIN 1"/>
    <property type="match status" value="1"/>
</dbReference>
<evidence type="ECO:0000313" key="4">
    <source>
        <dbReference type="Proteomes" id="UP001152467"/>
    </source>
</evidence>
<proteinExistence type="predicted"/>
<evidence type="ECO:0000259" key="1">
    <source>
        <dbReference type="Pfam" id="PF01878"/>
    </source>
</evidence>
<dbReference type="Proteomes" id="UP001152467">
    <property type="component" value="Unassembled WGS sequence"/>
</dbReference>
<dbReference type="PANTHER" id="PTHR14087:SF7">
    <property type="entry name" value="THYMOCYTE NUCLEAR PROTEIN 1"/>
    <property type="match status" value="1"/>
</dbReference>
<dbReference type="InterPro" id="IPR052181">
    <property type="entry name" value="5hmC_binding"/>
</dbReference>
<dbReference type="AlphaFoldDB" id="A0A9W4W2W7"/>
<dbReference type="CDD" id="cd21133">
    <property type="entry name" value="EVE"/>
    <property type="match status" value="1"/>
</dbReference>
<name>A0A9W4W2W7_9GAMM</name>
<accession>A0A9W4W2W7</accession>